<feature type="domain" description="Histidine kinase/HSP90-like ATPase" evidence="11">
    <location>
        <begin position="547"/>
        <end position="637"/>
    </location>
</feature>
<feature type="transmembrane region" description="Helical" evidence="10">
    <location>
        <begin position="225"/>
        <end position="245"/>
    </location>
</feature>
<dbReference type="RefSeq" id="WP_344817581.1">
    <property type="nucleotide sequence ID" value="NZ_BAABCP010000001.1"/>
</dbReference>
<organism evidence="12 13">
    <name type="scientific">Microbacterium soli</name>
    <dbReference type="NCBI Taxonomy" id="446075"/>
    <lineage>
        <taxon>Bacteria</taxon>
        <taxon>Bacillati</taxon>
        <taxon>Actinomycetota</taxon>
        <taxon>Actinomycetes</taxon>
        <taxon>Micrococcales</taxon>
        <taxon>Microbacteriaceae</taxon>
        <taxon>Microbacterium</taxon>
    </lineage>
</organism>
<dbReference type="Gene3D" id="1.20.5.1930">
    <property type="match status" value="1"/>
</dbReference>
<evidence type="ECO:0000256" key="7">
    <source>
        <dbReference type="ARBA" id="ARBA00022840"/>
    </source>
</evidence>
<dbReference type="InterPro" id="IPR050482">
    <property type="entry name" value="Sensor_HK_TwoCompSys"/>
</dbReference>
<keyword evidence="3" id="KW-0597">Phosphoprotein</keyword>
<dbReference type="PANTHER" id="PTHR24421">
    <property type="entry name" value="NITRATE/NITRITE SENSOR PROTEIN NARX-RELATED"/>
    <property type="match status" value="1"/>
</dbReference>
<feature type="transmembrane region" description="Helical" evidence="10">
    <location>
        <begin position="195"/>
        <end position="219"/>
    </location>
</feature>
<evidence type="ECO:0000313" key="12">
    <source>
        <dbReference type="EMBL" id="GAA3926025.1"/>
    </source>
</evidence>
<dbReference type="Gene3D" id="3.30.565.10">
    <property type="entry name" value="Histidine kinase-like ATPase, C-terminal domain"/>
    <property type="match status" value="1"/>
</dbReference>
<name>A0ABP7MM24_9MICO</name>
<comment type="catalytic activity">
    <reaction evidence="1">
        <text>ATP + protein L-histidine = ADP + protein N-phospho-L-histidine.</text>
        <dbReference type="EC" id="2.7.13.3"/>
    </reaction>
</comment>
<keyword evidence="5" id="KW-0547">Nucleotide-binding</keyword>
<accession>A0ABP7MM24</accession>
<evidence type="ECO:0000256" key="4">
    <source>
        <dbReference type="ARBA" id="ARBA00022679"/>
    </source>
</evidence>
<dbReference type="InterPro" id="IPR003594">
    <property type="entry name" value="HATPase_dom"/>
</dbReference>
<proteinExistence type="predicted"/>
<keyword evidence="7" id="KW-0067">ATP-binding</keyword>
<feature type="transmembrane region" description="Helical" evidence="10">
    <location>
        <begin position="161"/>
        <end position="183"/>
    </location>
</feature>
<evidence type="ECO:0000256" key="5">
    <source>
        <dbReference type="ARBA" id="ARBA00022741"/>
    </source>
</evidence>
<keyword evidence="6" id="KW-0418">Kinase</keyword>
<feature type="region of interest" description="Disordered" evidence="9">
    <location>
        <begin position="589"/>
        <end position="608"/>
    </location>
</feature>
<evidence type="ECO:0000256" key="10">
    <source>
        <dbReference type="SAM" id="Phobius"/>
    </source>
</evidence>
<dbReference type="EMBL" id="BAABCP010000001">
    <property type="protein sequence ID" value="GAA3926025.1"/>
    <property type="molecule type" value="Genomic_DNA"/>
</dbReference>
<comment type="caution">
    <text evidence="12">The sequence shown here is derived from an EMBL/GenBank/DDBJ whole genome shotgun (WGS) entry which is preliminary data.</text>
</comment>
<dbReference type="PANTHER" id="PTHR24421:SF10">
    <property type="entry name" value="NITRATE_NITRITE SENSOR PROTEIN NARQ"/>
    <property type="match status" value="1"/>
</dbReference>
<evidence type="ECO:0000313" key="13">
    <source>
        <dbReference type="Proteomes" id="UP001501591"/>
    </source>
</evidence>
<keyword evidence="13" id="KW-1185">Reference proteome</keyword>
<evidence type="ECO:0000256" key="6">
    <source>
        <dbReference type="ARBA" id="ARBA00022777"/>
    </source>
</evidence>
<feature type="transmembrane region" description="Helical" evidence="10">
    <location>
        <begin position="101"/>
        <end position="117"/>
    </location>
</feature>
<gene>
    <name evidence="12" type="ORF">GCM10022383_01510</name>
</gene>
<dbReference type="CDD" id="cd16917">
    <property type="entry name" value="HATPase_UhpB-NarQ-NarX-like"/>
    <property type="match status" value="1"/>
</dbReference>
<reference evidence="13" key="1">
    <citation type="journal article" date="2019" name="Int. J. Syst. Evol. Microbiol.">
        <title>The Global Catalogue of Microorganisms (GCM) 10K type strain sequencing project: providing services to taxonomists for standard genome sequencing and annotation.</title>
        <authorList>
            <consortium name="The Broad Institute Genomics Platform"/>
            <consortium name="The Broad Institute Genome Sequencing Center for Infectious Disease"/>
            <person name="Wu L."/>
            <person name="Ma J."/>
        </authorList>
    </citation>
    <scope>NUCLEOTIDE SEQUENCE [LARGE SCALE GENOMIC DNA]</scope>
    <source>
        <strain evidence="13">JCM 17024</strain>
    </source>
</reference>
<keyword evidence="8" id="KW-0902">Two-component regulatory system</keyword>
<feature type="transmembrane region" description="Helical" evidence="10">
    <location>
        <begin position="51"/>
        <end position="71"/>
    </location>
</feature>
<keyword evidence="4" id="KW-0808">Transferase</keyword>
<dbReference type="Pfam" id="PF02518">
    <property type="entry name" value="HATPase_c"/>
    <property type="match status" value="1"/>
</dbReference>
<dbReference type="InterPro" id="IPR011712">
    <property type="entry name" value="Sig_transdc_His_kin_sub3_dim/P"/>
</dbReference>
<feature type="transmembrane region" description="Helical" evidence="10">
    <location>
        <begin position="257"/>
        <end position="285"/>
    </location>
</feature>
<sequence>MEAISTLPPARTGAAGAWRWVCVAVCAATALAACLLWSLSGSALNDVRQVVAVGVIAAVLIALALIAQSAAPHDPSGALIAVQALVVVLTNSTVLPPALDGAWMLLYAPVALLLVLVPSGRAASRRWGLAGWALVAVCAAFNLLFLARATLPFAADLPDALGVALLPLFLGLLITCALAPIARYRHADAEARLRLRWVLVAGLSLPLTLLLCWTSYLVIGGPDLVVIGLGVMLLAIPAGITVALARPRLFDVDRAALATITATVLATGVLAALSTAGIIAGSALVDWSPPAALTATAVATLSAVATYPFLRGVFERMLYPERARALRALHALSARVDQDGHAPEAVEQVLRDALRDPGLVIGYRMPGMPGLRRLDGTEVVAGDDAVPVRVRGEEAGAIIPSPQAPARLGADVVHAAGPLIDAARSRAQLSRANAEVEASRARMLRVGYEAQRRLERDLHDGTQQRLVAVGMRLRVLQRAAVHDPTVAAALDTAVAELSTAIAELRRIAHGVRPSALDDGLAAALGHLGRSTDPSIELDIHAEGVPDAVATTAYFIISEAVANALRHAEADAVSVSVRVDRGLLRIRIRDDGRGGAHPHPTGGLTGLADRAAAHGGSLDVHSPPGGGTRIEAVLPCES</sequence>
<evidence type="ECO:0000256" key="1">
    <source>
        <dbReference type="ARBA" id="ARBA00000085"/>
    </source>
</evidence>
<dbReference type="SMART" id="SM00387">
    <property type="entry name" value="HATPase_c"/>
    <property type="match status" value="1"/>
</dbReference>
<evidence type="ECO:0000259" key="11">
    <source>
        <dbReference type="SMART" id="SM00387"/>
    </source>
</evidence>
<evidence type="ECO:0000256" key="2">
    <source>
        <dbReference type="ARBA" id="ARBA00012438"/>
    </source>
</evidence>
<evidence type="ECO:0000256" key="3">
    <source>
        <dbReference type="ARBA" id="ARBA00022553"/>
    </source>
</evidence>
<evidence type="ECO:0000256" key="9">
    <source>
        <dbReference type="SAM" id="MobiDB-lite"/>
    </source>
</evidence>
<feature type="transmembrane region" description="Helical" evidence="10">
    <location>
        <begin position="20"/>
        <end position="39"/>
    </location>
</feature>
<dbReference type="Proteomes" id="UP001501591">
    <property type="component" value="Unassembled WGS sequence"/>
</dbReference>
<keyword evidence="10" id="KW-0472">Membrane</keyword>
<feature type="transmembrane region" description="Helical" evidence="10">
    <location>
        <begin position="129"/>
        <end position="149"/>
    </location>
</feature>
<keyword evidence="10" id="KW-1133">Transmembrane helix</keyword>
<dbReference type="InterPro" id="IPR036890">
    <property type="entry name" value="HATPase_C_sf"/>
</dbReference>
<dbReference type="Pfam" id="PF07730">
    <property type="entry name" value="HisKA_3"/>
    <property type="match status" value="1"/>
</dbReference>
<feature type="transmembrane region" description="Helical" evidence="10">
    <location>
        <begin position="291"/>
        <end position="310"/>
    </location>
</feature>
<dbReference type="SUPFAM" id="SSF55874">
    <property type="entry name" value="ATPase domain of HSP90 chaperone/DNA topoisomerase II/histidine kinase"/>
    <property type="match status" value="1"/>
</dbReference>
<evidence type="ECO:0000256" key="8">
    <source>
        <dbReference type="ARBA" id="ARBA00023012"/>
    </source>
</evidence>
<protein>
    <recommendedName>
        <fullName evidence="2">histidine kinase</fullName>
        <ecNumber evidence="2">2.7.13.3</ecNumber>
    </recommendedName>
</protein>
<dbReference type="EC" id="2.7.13.3" evidence="2"/>
<keyword evidence="10" id="KW-0812">Transmembrane</keyword>